<dbReference type="Pfam" id="PF00792">
    <property type="entry name" value="PI3K_C2"/>
    <property type="match status" value="1"/>
</dbReference>
<dbReference type="SUPFAM" id="SSF49562">
    <property type="entry name" value="C2 domain (Calcium/lipid-binding domain, CaLB)"/>
    <property type="match status" value="1"/>
</dbReference>
<dbReference type="Proteomes" id="UP001642260">
    <property type="component" value="Unassembled WGS sequence"/>
</dbReference>
<evidence type="ECO:0000256" key="1">
    <source>
        <dbReference type="PROSITE-ProRule" id="PRU00880"/>
    </source>
</evidence>
<gene>
    <name evidence="3" type="ORF">ERUC_LOCUS31933</name>
</gene>
<dbReference type="InterPro" id="IPR035892">
    <property type="entry name" value="C2_domain_sf"/>
</dbReference>
<accession>A0ABC8L987</accession>
<protein>
    <recommendedName>
        <fullName evidence="2">C2 PI3K-type domain-containing protein</fullName>
    </recommendedName>
</protein>
<feature type="domain" description="C2 PI3K-type" evidence="2">
    <location>
        <begin position="131"/>
        <end position="282"/>
    </location>
</feature>
<dbReference type="CDD" id="cd08397">
    <property type="entry name" value="C2_PI3K_class_III"/>
    <property type="match status" value="1"/>
</dbReference>
<evidence type="ECO:0000259" key="2">
    <source>
        <dbReference type="PROSITE" id="PS51547"/>
    </source>
</evidence>
<comment type="caution">
    <text evidence="3">The sequence shown here is derived from an EMBL/GenBank/DDBJ whole genome shotgun (WGS) entry which is preliminary data.</text>
</comment>
<name>A0ABC8L987_ERUVS</name>
<dbReference type="InterPro" id="IPR002420">
    <property type="entry name" value="PI3K-type_C2_dom"/>
</dbReference>
<comment type="similarity">
    <text evidence="1">Belongs to the PI3/PI4-kinase family.</text>
</comment>
<dbReference type="SMART" id="SM00142">
    <property type="entry name" value="PI3K_C2"/>
    <property type="match status" value="1"/>
</dbReference>
<dbReference type="Gene3D" id="2.60.40.150">
    <property type="entry name" value="C2 domain"/>
    <property type="match status" value="1"/>
</dbReference>
<reference evidence="3 4" key="1">
    <citation type="submission" date="2022-03" db="EMBL/GenBank/DDBJ databases">
        <authorList>
            <person name="Macdonald S."/>
            <person name="Ahmed S."/>
            <person name="Newling K."/>
        </authorList>
    </citation>
    <scope>NUCLEOTIDE SEQUENCE [LARGE SCALE GENOMIC DNA]</scope>
</reference>
<proteinExistence type="inferred from homology"/>
<evidence type="ECO:0000313" key="4">
    <source>
        <dbReference type="Proteomes" id="UP001642260"/>
    </source>
</evidence>
<dbReference type="EMBL" id="CAKOAT010446265">
    <property type="protein sequence ID" value="CAH8373896.1"/>
    <property type="molecule type" value="Genomic_DNA"/>
</dbReference>
<dbReference type="PROSITE" id="PS51547">
    <property type="entry name" value="C2_PI3K"/>
    <property type="match status" value="1"/>
</dbReference>
<organism evidence="3 4">
    <name type="scientific">Eruca vesicaria subsp. sativa</name>
    <name type="common">Garden rocket</name>
    <name type="synonym">Eruca sativa</name>
    <dbReference type="NCBI Taxonomy" id="29727"/>
    <lineage>
        <taxon>Eukaryota</taxon>
        <taxon>Viridiplantae</taxon>
        <taxon>Streptophyta</taxon>
        <taxon>Embryophyta</taxon>
        <taxon>Tracheophyta</taxon>
        <taxon>Spermatophyta</taxon>
        <taxon>Magnoliopsida</taxon>
        <taxon>eudicotyledons</taxon>
        <taxon>Gunneridae</taxon>
        <taxon>Pentapetalae</taxon>
        <taxon>rosids</taxon>
        <taxon>malvids</taxon>
        <taxon>Brassicales</taxon>
        <taxon>Brassicaceae</taxon>
        <taxon>Brassiceae</taxon>
        <taxon>Eruca</taxon>
    </lineage>
</organism>
<dbReference type="AlphaFoldDB" id="A0ABC8L987"/>
<evidence type="ECO:0000313" key="3">
    <source>
        <dbReference type="EMBL" id="CAH8373896.1"/>
    </source>
</evidence>
<keyword evidence="4" id="KW-1185">Reference proteome</keyword>
<sequence length="282" mass="31628">MSRKSFHILNPQIYPVKICHVLLSCTVMDYGATKGIALRHVDPDAGKRHQLHDRTLLRSTLDIKLENLHRSLLLLSRRRVGLIRFCTYHLPSSLSSNNGSTPESLNERYCYSVDLYAQRLASVTYVKDVVSGSWALQGVVSGAEDKRAELYIECALYIDGAPFGLPMRTRLNTTGPAYLWNELITLSSKYRDLTAHSQAAITVWDVSCRKDEGLIGSATILLFNSKMQMKSGKQNLRLWQGKEADGSFPTSTSGKVPRHERGEVERLKGGRSKELIGWTDLC</sequence>